<reference evidence="1 2" key="1">
    <citation type="submission" date="2015-10" db="EMBL/GenBank/DDBJ databases">
        <authorList>
            <person name="Gilbert D.G."/>
        </authorList>
    </citation>
    <scope>NUCLEOTIDE SEQUENCE [LARGE SCALE GENOMIC DNA]</scope>
    <source>
        <strain evidence="1">COMA1</strain>
    </source>
</reference>
<dbReference type="AlphaFoldDB" id="A0A0S4LPA7"/>
<organism evidence="1 2">
    <name type="scientific">Candidatus Nitrospira nitrosa</name>
    <dbReference type="NCBI Taxonomy" id="1742972"/>
    <lineage>
        <taxon>Bacteria</taxon>
        <taxon>Pseudomonadati</taxon>
        <taxon>Nitrospirota</taxon>
        <taxon>Nitrospiria</taxon>
        <taxon>Nitrospirales</taxon>
        <taxon>Nitrospiraceae</taxon>
        <taxon>Nitrospira</taxon>
    </lineage>
</organism>
<dbReference type="STRING" id="1742972.COMA1_50106"/>
<gene>
    <name evidence="1" type="ORF">COMA1_50106</name>
</gene>
<evidence type="ECO:0000313" key="2">
    <source>
        <dbReference type="Proteomes" id="UP000199032"/>
    </source>
</evidence>
<dbReference type="Proteomes" id="UP000199032">
    <property type="component" value="Unassembled WGS sequence"/>
</dbReference>
<protein>
    <submittedName>
        <fullName evidence="1">Uncharacterized protein</fullName>
    </submittedName>
</protein>
<name>A0A0S4LPA7_9BACT</name>
<keyword evidence="2" id="KW-1185">Reference proteome</keyword>
<accession>A0A0S4LPA7</accession>
<evidence type="ECO:0000313" key="1">
    <source>
        <dbReference type="EMBL" id="CUS38448.1"/>
    </source>
</evidence>
<dbReference type="Pfam" id="PF18742">
    <property type="entry name" value="DpnII-MboI"/>
    <property type="match status" value="1"/>
</dbReference>
<sequence length="166" mass="18826">MTRSMSPASETGRDHDPLVLIRKVCQRFHSVARQLRLRKDYRPTIEVDDEYDLQDLLCALLKVEFDEVATDEWTPPYTEGASRTTLLVNRDQIAIVAKKTGPGMTTKELTDQILADAAHYRTQGRCSTLFCFVYDPEGRIGSPKRLETTLTSVSEHCRIEVLVAPK</sequence>
<dbReference type="EMBL" id="CZQA01000011">
    <property type="protein sequence ID" value="CUS38448.1"/>
    <property type="molecule type" value="Genomic_DNA"/>
</dbReference>
<proteinExistence type="predicted"/>